<protein>
    <recommendedName>
        <fullName evidence="3">DNA helicase UvrD</fullName>
    </recommendedName>
</protein>
<gene>
    <name evidence="1" type="ORF">APECO1_O1CoBM78</name>
</gene>
<dbReference type="RefSeq" id="WP_000361403.1">
    <property type="nucleotide sequence ID" value="NC_009837.1"/>
</dbReference>
<keyword evidence="1" id="KW-0614">Plasmid</keyword>
<organism evidence="1 2">
    <name type="scientific">Escherichia coli O1:K1 / APEC</name>
    <dbReference type="NCBI Taxonomy" id="405955"/>
    <lineage>
        <taxon>Bacteria</taxon>
        <taxon>Pseudomonadati</taxon>
        <taxon>Pseudomonadota</taxon>
        <taxon>Gammaproteobacteria</taxon>
        <taxon>Enterobacterales</taxon>
        <taxon>Enterobacteriaceae</taxon>
        <taxon>Escherichia</taxon>
    </lineage>
</organism>
<geneLocation type="plasmid" evidence="1 2">
    <name>pAPEC-O1-ColBM</name>
</geneLocation>
<dbReference type="EMBL" id="DQ381420">
    <property type="protein sequence ID" value="ABD51648.1"/>
    <property type="molecule type" value="Genomic_DNA"/>
</dbReference>
<dbReference type="SUPFAM" id="SSF52540">
    <property type="entry name" value="P-loop containing nucleoside triphosphate hydrolases"/>
    <property type="match status" value="1"/>
</dbReference>
<dbReference type="AlphaFoldDB" id="A0A0H2XJT7"/>
<dbReference type="InterPro" id="IPR027417">
    <property type="entry name" value="P-loop_NTPase"/>
</dbReference>
<dbReference type="KEGG" id="ecv:APECO1_O1CoBM78"/>
<reference evidence="1 2" key="1">
    <citation type="journal article" date="2006" name="J. Bacteriol.">
        <title>Complete DNA sequence of a ColBM plasmid from avian pathogenic Escherichia coli suggests that it evolved from closely related ColV virulence plasmids.</title>
        <authorList>
            <person name="Johnson T.J."/>
            <person name="Johnson S.J."/>
            <person name="Nolan L.K."/>
        </authorList>
    </citation>
    <scope>NUCLEOTIDE SEQUENCE [LARGE SCALE GENOMIC DNA]</scope>
    <source>
        <strain evidence="1">APEC O1</strain>
        <plasmid evidence="2">pAPEC-O1-ColBM</plasmid>
    </source>
</reference>
<dbReference type="HOGENOM" id="CLU_064676_1_0_6"/>
<accession>A0A0H2XJT7</accession>
<dbReference type="Proteomes" id="UP000008216">
    <property type="component" value="Plasmid pAPEC-O1-ColBM"/>
</dbReference>
<dbReference type="Gene3D" id="3.40.50.300">
    <property type="entry name" value="P-loop containing nucleotide triphosphate hydrolases"/>
    <property type="match status" value="1"/>
</dbReference>
<evidence type="ECO:0000313" key="1">
    <source>
        <dbReference type="EMBL" id="ABD51648.1"/>
    </source>
</evidence>
<evidence type="ECO:0008006" key="3">
    <source>
        <dbReference type="Google" id="ProtNLM"/>
    </source>
</evidence>
<sequence>MDKRVIFAVAGSGKTTLLIRRLREDRRTLILTFTVNNEAHLRAQIIRRFGYIPYGIRVMTWFEFLHGFCFRPFLQEQLSSRGLSFNQPPSRIPRTNIRHYQDPAGRLYHRRLAHLLTARGLLPDIRTRLARYYDELFVDEVQDFAGHDFNFLLELCRAEISVLCCGDFYQHTFDTSRDGNVNATLHEDITRYEARFRAAGIMVDCETLSRTWRCSATVCEFITGQLNIRISAHGTHTTQIEIVTDEARSAALHADNTMIKLFYREHHRYGCHSMNWGGSKGLDHFQDVCIVMGASHWMRLIQQKLAALPPSARNRLYVACSRARGNIYFIPESHLRRFKKLSQRR</sequence>
<name>A0A0H2XJT7_ECOK1</name>
<evidence type="ECO:0000313" key="2">
    <source>
        <dbReference type="Proteomes" id="UP000008216"/>
    </source>
</evidence>
<proteinExistence type="predicted"/>
<keyword evidence="2" id="KW-1185">Reference proteome</keyword>